<dbReference type="NCBIfam" id="TIGR00976">
    <property type="entry name" value="CocE_NonD"/>
    <property type="match status" value="1"/>
</dbReference>
<dbReference type="Proteomes" id="UP000002774">
    <property type="component" value="Chromosome"/>
</dbReference>
<dbReference type="InterPro" id="IPR013736">
    <property type="entry name" value="Xaa-Pro_dipept_C"/>
</dbReference>
<organism evidence="3 4">
    <name type="scientific">Mucilaginibacter paludis DSM 18603</name>
    <dbReference type="NCBI Taxonomy" id="714943"/>
    <lineage>
        <taxon>Bacteria</taxon>
        <taxon>Pseudomonadati</taxon>
        <taxon>Bacteroidota</taxon>
        <taxon>Sphingobacteriia</taxon>
        <taxon>Sphingobacteriales</taxon>
        <taxon>Sphingobacteriaceae</taxon>
        <taxon>Mucilaginibacter</taxon>
    </lineage>
</organism>
<dbReference type="InterPro" id="IPR008979">
    <property type="entry name" value="Galactose-bd-like_sf"/>
</dbReference>
<dbReference type="AlphaFoldDB" id="H1Y1Y7"/>
<feature type="domain" description="Xaa-Pro dipeptidyl-peptidase C-terminal" evidence="2">
    <location>
        <begin position="364"/>
        <end position="624"/>
    </location>
</feature>
<reference evidence="3" key="1">
    <citation type="submission" date="2011-09" db="EMBL/GenBank/DDBJ databases">
        <title>The permanent draft genome of Mucilaginibacter paludis DSM 18603.</title>
        <authorList>
            <consortium name="US DOE Joint Genome Institute (JGI-PGF)"/>
            <person name="Lucas S."/>
            <person name="Han J."/>
            <person name="Lapidus A."/>
            <person name="Bruce D."/>
            <person name="Goodwin L."/>
            <person name="Pitluck S."/>
            <person name="Peters L."/>
            <person name="Kyrpides N."/>
            <person name="Mavromatis K."/>
            <person name="Ivanova N."/>
            <person name="Mikhailova N."/>
            <person name="Held B."/>
            <person name="Detter J.C."/>
            <person name="Tapia R."/>
            <person name="Han C."/>
            <person name="Land M."/>
            <person name="Hauser L."/>
            <person name="Markowitz V."/>
            <person name="Cheng J.-F."/>
            <person name="Hugenholtz P."/>
            <person name="Woyke T."/>
            <person name="Wu D."/>
            <person name="Tindall B."/>
            <person name="Brambilla E."/>
            <person name="Klenk H.-P."/>
            <person name="Eisen J.A."/>
        </authorList>
    </citation>
    <scope>NUCLEOTIDE SEQUENCE [LARGE SCALE GENOMIC DNA]</scope>
    <source>
        <strain evidence="3">DSM 18603</strain>
    </source>
</reference>
<dbReference type="eggNOG" id="COG2936">
    <property type="taxonomic scope" value="Bacteria"/>
</dbReference>
<dbReference type="EMBL" id="CM001403">
    <property type="protein sequence ID" value="EHQ25690.1"/>
    <property type="molecule type" value="Genomic_DNA"/>
</dbReference>
<dbReference type="Pfam" id="PF08530">
    <property type="entry name" value="PepX_C"/>
    <property type="match status" value="1"/>
</dbReference>
<dbReference type="SUPFAM" id="SSF53474">
    <property type="entry name" value="alpha/beta-Hydrolases"/>
    <property type="match status" value="1"/>
</dbReference>
<dbReference type="InterPro" id="IPR005674">
    <property type="entry name" value="CocE/Ser_esterase"/>
</dbReference>
<dbReference type="GO" id="GO:0008239">
    <property type="term" value="F:dipeptidyl-peptidase activity"/>
    <property type="evidence" value="ECO:0007669"/>
    <property type="project" value="InterPro"/>
</dbReference>
<evidence type="ECO:0000259" key="2">
    <source>
        <dbReference type="SMART" id="SM00939"/>
    </source>
</evidence>
<dbReference type="InterPro" id="IPR000383">
    <property type="entry name" value="Xaa-Pro-like_dom"/>
</dbReference>
<evidence type="ECO:0000313" key="4">
    <source>
        <dbReference type="Proteomes" id="UP000002774"/>
    </source>
</evidence>
<dbReference type="SUPFAM" id="SSF49785">
    <property type="entry name" value="Galactose-binding domain-like"/>
    <property type="match status" value="1"/>
</dbReference>
<evidence type="ECO:0000256" key="1">
    <source>
        <dbReference type="ARBA" id="ARBA00022801"/>
    </source>
</evidence>
<name>H1Y1Y7_9SPHI</name>
<dbReference type="Pfam" id="PF02129">
    <property type="entry name" value="Peptidase_S15"/>
    <property type="match status" value="1"/>
</dbReference>
<dbReference type="Gene3D" id="1.10.3020.10">
    <property type="entry name" value="alpha-amino acid ester hydrolase ( Helical cap domain)"/>
    <property type="match status" value="1"/>
</dbReference>
<dbReference type="SMART" id="SM00939">
    <property type="entry name" value="PepX_C"/>
    <property type="match status" value="1"/>
</dbReference>
<dbReference type="RefSeq" id="WP_008505548.1">
    <property type="nucleotide sequence ID" value="NZ_CM001403.1"/>
</dbReference>
<proteinExistence type="predicted"/>
<dbReference type="Gene3D" id="2.60.120.260">
    <property type="entry name" value="Galactose-binding domain-like"/>
    <property type="match status" value="1"/>
</dbReference>
<protein>
    <submittedName>
        <fullName evidence="3">Hydrolase CocE/NonD family protein</fullName>
    </submittedName>
</protein>
<dbReference type="STRING" id="714943.Mucpa_1532"/>
<evidence type="ECO:0000313" key="3">
    <source>
        <dbReference type="EMBL" id="EHQ25690.1"/>
    </source>
</evidence>
<sequence length="628" mass="72248">MISNVHPISRYILIILCLVKTSCVLGQQAPDAQYIKDNYQKFEYQVPMRDGKKLFTSVYVPKDESRKYPFMMDRTCYSVAPYGTDKYRPSLGPSSHFTHDGYIFVYQDVRGRWMSEGIYEEMTPELEVHKTNKDVDEGTDTYDTIDWLLKNIPNNNGKVGVWGISYPGFYTTTALLSRHPALVAASPQAPIADLWRDDGWHNGAFFLVANFGFYPFFTNRQDDKPTQRPGGHFDPGTEDGYDFFMKMGPIKNTNDKYYKDTIRLWNEMLDHPDYDKHWEDRNVLPRLHDIKTAVLVTGGWYDAEDLYGAINTYKTLAKNNPKTPVYFAMGPWVHGGWARGDGDHLGDVDFGQATGPYYRENIEFQFFSHYLKGTELALPPVNVFETGINQWKTYQTWPPVQAREKQLYFLPGGKLSFSAPSVAKDSYDEYISDPANPVPFVQDRNQTMDMQREYMTADQRFLSSRKDVLSYQSDVLDQDVTIAGNIWANLKVSTTGTDADFVVKVLDVYPDTAANTKWTGKDIKMGGYQQMVRSEPIRGKYRNSFSKPEPFVPGKVTPVNFELQDVLHTFKKGHRIMVQVQSTWFPLIDRNPQTFVNIMKANEADFKKATQRIYTSKLHPSFLKVRVM</sequence>
<keyword evidence="1 3" id="KW-0378">Hydrolase</keyword>
<keyword evidence="4" id="KW-1185">Reference proteome</keyword>
<gene>
    <name evidence="3" type="ORF">Mucpa_1532</name>
</gene>
<dbReference type="InterPro" id="IPR029058">
    <property type="entry name" value="AB_hydrolase_fold"/>
</dbReference>
<dbReference type="HOGENOM" id="CLU_015590_5_0_10"/>
<dbReference type="Gene3D" id="3.40.50.1820">
    <property type="entry name" value="alpha/beta hydrolase"/>
    <property type="match status" value="1"/>
</dbReference>
<accession>H1Y1Y7</accession>